<evidence type="ECO:0000313" key="2">
    <source>
        <dbReference type="EMBL" id="KAF7270161.1"/>
    </source>
</evidence>
<comment type="caution">
    <text evidence="2">The sequence shown here is derived from an EMBL/GenBank/DDBJ whole genome shotgun (WGS) entry which is preliminary data.</text>
</comment>
<dbReference type="AlphaFoldDB" id="A0A834M2Y6"/>
<protein>
    <submittedName>
        <fullName evidence="2">Uncharacterized protein</fullName>
    </submittedName>
</protein>
<gene>
    <name evidence="2" type="ORF">GWI33_016851</name>
</gene>
<feature type="compositionally biased region" description="Basic and acidic residues" evidence="1">
    <location>
        <begin position="122"/>
        <end position="136"/>
    </location>
</feature>
<name>A0A834M2Y6_RHYFE</name>
<evidence type="ECO:0000256" key="1">
    <source>
        <dbReference type="SAM" id="MobiDB-lite"/>
    </source>
</evidence>
<sequence>MLIIRRAISHRTKAGDSEIGDSPPPTASGPSSFFLIHFGGSNFHPKRDKTVSEPYYHQRFPRKAHLEFKRNFIDDPSDVPVSAPFDLRLSDPHEPDVYVLAPIQTEGIPVRGLTRHSLKRPPSVDRSRLKSIELDT</sequence>
<keyword evidence="3" id="KW-1185">Reference proteome</keyword>
<dbReference type="Proteomes" id="UP000625711">
    <property type="component" value="Unassembled WGS sequence"/>
</dbReference>
<evidence type="ECO:0000313" key="3">
    <source>
        <dbReference type="Proteomes" id="UP000625711"/>
    </source>
</evidence>
<organism evidence="2 3">
    <name type="scientific">Rhynchophorus ferrugineus</name>
    <name type="common">Red palm weevil</name>
    <name type="synonym">Curculio ferrugineus</name>
    <dbReference type="NCBI Taxonomy" id="354439"/>
    <lineage>
        <taxon>Eukaryota</taxon>
        <taxon>Metazoa</taxon>
        <taxon>Ecdysozoa</taxon>
        <taxon>Arthropoda</taxon>
        <taxon>Hexapoda</taxon>
        <taxon>Insecta</taxon>
        <taxon>Pterygota</taxon>
        <taxon>Neoptera</taxon>
        <taxon>Endopterygota</taxon>
        <taxon>Coleoptera</taxon>
        <taxon>Polyphaga</taxon>
        <taxon>Cucujiformia</taxon>
        <taxon>Curculionidae</taxon>
        <taxon>Dryophthorinae</taxon>
        <taxon>Rhynchophorus</taxon>
    </lineage>
</organism>
<accession>A0A834M2Y6</accession>
<feature type="region of interest" description="Disordered" evidence="1">
    <location>
        <begin position="12"/>
        <end position="31"/>
    </location>
</feature>
<feature type="region of interest" description="Disordered" evidence="1">
    <location>
        <begin position="112"/>
        <end position="136"/>
    </location>
</feature>
<reference evidence="2" key="1">
    <citation type="submission" date="2020-08" db="EMBL/GenBank/DDBJ databases">
        <title>Genome sequencing and assembly of the red palm weevil Rhynchophorus ferrugineus.</title>
        <authorList>
            <person name="Dias G.B."/>
            <person name="Bergman C.M."/>
            <person name="Manee M."/>
        </authorList>
    </citation>
    <scope>NUCLEOTIDE SEQUENCE</scope>
    <source>
        <strain evidence="2">AA-2017</strain>
        <tissue evidence="2">Whole larva</tissue>
    </source>
</reference>
<dbReference type="EMBL" id="JAACXV010014127">
    <property type="protein sequence ID" value="KAF7270161.1"/>
    <property type="molecule type" value="Genomic_DNA"/>
</dbReference>
<proteinExistence type="predicted"/>